<proteinExistence type="predicted"/>
<evidence type="ECO:0000313" key="2">
    <source>
        <dbReference type="EMBL" id="SJX22745.1"/>
    </source>
</evidence>
<feature type="transmembrane region" description="Helical" evidence="1">
    <location>
        <begin position="92"/>
        <end position="115"/>
    </location>
</feature>
<evidence type="ECO:0000256" key="1">
    <source>
        <dbReference type="SAM" id="Phobius"/>
    </source>
</evidence>
<dbReference type="RefSeq" id="WP_087013380.1">
    <property type="nucleotide sequence ID" value="NZ_FUUY01000007.1"/>
</dbReference>
<feature type="transmembrane region" description="Helical" evidence="1">
    <location>
        <begin position="127"/>
        <end position="148"/>
    </location>
</feature>
<feature type="transmembrane region" description="Helical" evidence="1">
    <location>
        <begin position="270"/>
        <end position="289"/>
    </location>
</feature>
<keyword evidence="1" id="KW-0472">Membrane</keyword>
<name>A0A1R7QEQ6_ACIJO</name>
<feature type="transmembrane region" description="Helical" evidence="1">
    <location>
        <begin position="28"/>
        <end position="48"/>
    </location>
</feature>
<sequence length="308" mass="35811">MPSLDEYVVQPQHIEQGVVALKQRQRKLSLWCMLSAALFIASSISYFLQPDFVYSFFGLSTEIQQLHMPMSVDANLASLGHQPDYFLNLLSWFGWLVLKIMVSFIGAFVLVHYARKIHFFYVRFQSFILKFVAWLIAFILLWSGLTYVQYDLKDDESEAFQQIVHYDKNIQQSEIAQYLQQSQIQMPVKHYLLAQTALLHQPVDKNAAIPHVLALVQAEKNDSHFIEYGFKPEQLWTMQHQLYGKTLTPMAASVEKQVQQAEQFTTLMQFFSLILMLLMAVLSLVLFGLTRQLKARTLRIEQRMQSES</sequence>
<keyword evidence="1" id="KW-0812">Transmembrane</keyword>
<keyword evidence="1" id="KW-1133">Transmembrane helix</keyword>
<evidence type="ECO:0000313" key="3">
    <source>
        <dbReference type="Proteomes" id="UP000196240"/>
    </source>
</evidence>
<accession>A0A1R7QEQ6</accession>
<reference evidence="2 3" key="1">
    <citation type="submission" date="2017-02" db="EMBL/GenBank/DDBJ databases">
        <authorList>
            <person name="Peterson S.W."/>
        </authorList>
    </citation>
    <scope>NUCLEOTIDE SEQUENCE [LARGE SCALE GENOMIC DNA]</scope>
    <source>
        <strain evidence="2">C6</strain>
    </source>
</reference>
<organism evidence="2 3">
    <name type="scientific">Acinetobacter johnsonii</name>
    <dbReference type="NCBI Taxonomy" id="40214"/>
    <lineage>
        <taxon>Bacteria</taxon>
        <taxon>Pseudomonadati</taxon>
        <taxon>Pseudomonadota</taxon>
        <taxon>Gammaproteobacteria</taxon>
        <taxon>Moraxellales</taxon>
        <taxon>Moraxellaceae</taxon>
        <taxon>Acinetobacter</taxon>
    </lineage>
</organism>
<dbReference type="AlphaFoldDB" id="A0A1R7QEQ6"/>
<protein>
    <submittedName>
        <fullName evidence="2">Uncharacterized protein</fullName>
    </submittedName>
</protein>
<dbReference type="Proteomes" id="UP000196240">
    <property type="component" value="Unassembled WGS sequence"/>
</dbReference>
<dbReference type="EMBL" id="FUUY01000007">
    <property type="protein sequence ID" value="SJX22745.1"/>
    <property type="molecule type" value="Genomic_DNA"/>
</dbReference>
<gene>
    <name evidence="2" type="ORF">ACNJC6_02398</name>
</gene>